<reference evidence="2 3" key="1">
    <citation type="submission" date="2023-11" db="EMBL/GenBank/DDBJ databases">
        <title>An acidophilic fungus is an integral part of prey digestion in a carnivorous sundew plant.</title>
        <authorList>
            <person name="Tsai I.J."/>
        </authorList>
    </citation>
    <scope>NUCLEOTIDE SEQUENCE [LARGE SCALE GENOMIC DNA]</scope>
    <source>
        <strain evidence="2">169a</strain>
    </source>
</reference>
<evidence type="ECO:0008006" key="4">
    <source>
        <dbReference type="Google" id="ProtNLM"/>
    </source>
</evidence>
<dbReference type="AlphaFoldDB" id="A0AAQ3M4B1"/>
<proteinExistence type="predicted"/>
<evidence type="ECO:0000313" key="2">
    <source>
        <dbReference type="EMBL" id="WPG98231.1"/>
    </source>
</evidence>
<dbReference type="Proteomes" id="UP001303373">
    <property type="component" value="Chromosome 2"/>
</dbReference>
<dbReference type="PROSITE" id="PS51257">
    <property type="entry name" value="PROKAR_LIPOPROTEIN"/>
    <property type="match status" value="1"/>
</dbReference>
<evidence type="ECO:0000313" key="3">
    <source>
        <dbReference type="Proteomes" id="UP001303373"/>
    </source>
</evidence>
<organism evidence="2 3">
    <name type="scientific">Acrodontium crateriforme</name>
    <dbReference type="NCBI Taxonomy" id="150365"/>
    <lineage>
        <taxon>Eukaryota</taxon>
        <taxon>Fungi</taxon>
        <taxon>Dikarya</taxon>
        <taxon>Ascomycota</taxon>
        <taxon>Pezizomycotina</taxon>
        <taxon>Dothideomycetes</taxon>
        <taxon>Dothideomycetidae</taxon>
        <taxon>Mycosphaerellales</taxon>
        <taxon>Teratosphaeriaceae</taxon>
        <taxon>Acrodontium</taxon>
    </lineage>
</organism>
<dbReference type="EMBL" id="CP138581">
    <property type="protein sequence ID" value="WPG98231.1"/>
    <property type="molecule type" value="Genomic_DNA"/>
</dbReference>
<gene>
    <name evidence="2" type="ORF">R9X50_00101900</name>
</gene>
<sequence>MKAALFTPLALFAVVASCMPTSNSNALIPRRLFCGVNTDSPQNYCWEGYKGKDFRGTSQHNCVEGQYCCGSMATTWETTALFSAKVTKGCKIKMFTDVYCAKNGQIIDSAGYRDMSSLPAYNSWAPEC</sequence>
<evidence type="ECO:0000256" key="1">
    <source>
        <dbReference type="SAM" id="SignalP"/>
    </source>
</evidence>
<keyword evidence="3" id="KW-1185">Reference proteome</keyword>
<keyword evidence="1" id="KW-0732">Signal</keyword>
<name>A0AAQ3M4B1_9PEZI</name>
<feature type="chain" id="PRO_5043002317" description="Secreted protein" evidence="1">
    <location>
        <begin position="27"/>
        <end position="128"/>
    </location>
</feature>
<accession>A0AAQ3M4B1</accession>
<feature type="signal peptide" evidence="1">
    <location>
        <begin position="1"/>
        <end position="26"/>
    </location>
</feature>
<protein>
    <recommendedName>
        <fullName evidence="4">Secreted protein</fullName>
    </recommendedName>
</protein>